<dbReference type="AlphaFoldDB" id="A0A6G1JN51"/>
<organism evidence="1 2">
    <name type="scientific">Lentithecium fluviatile CBS 122367</name>
    <dbReference type="NCBI Taxonomy" id="1168545"/>
    <lineage>
        <taxon>Eukaryota</taxon>
        <taxon>Fungi</taxon>
        <taxon>Dikarya</taxon>
        <taxon>Ascomycota</taxon>
        <taxon>Pezizomycotina</taxon>
        <taxon>Dothideomycetes</taxon>
        <taxon>Pleosporomycetidae</taxon>
        <taxon>Pleosporales</taxon>
        <taxon>Massarineae</taxon>
        <taxon>Lentitheciaceae</taxon>
        <taxon>Lentithecium</taxon>
    </lineage>
</organism>
<evidence type="ECO:0000313" key="1">
    <source>
        <dbReference type="EMBL" id="KAF2691579.1"/>
    </source>
</evidence>
<evidence type="ECO:0000313" key="2">
    <source>
        <dbReference type="Proteomes" id="UP000799291"/>
    </source>
</evidence>
<dbReference type="EMBL" id="MU005569">
    <property type="protein sequence ID" value="KAF2691579.1"/>
    <property type="molecule type" value="Genomic_DNA"/>
</dbReference>
<accession>A0A6G1JN51</accession>
<gene>
    <name evidence="1" type="ORF">K458DRAFT_381426</name>
</gene>
<protein>
    <submittedName>
        <fullName evidence="1">Uncharacterized protein</fullName>
    </submittedName>
</protein>
<reference evidence="1" key="1">
    <citation type="journal article" date="2020" name="Stud. Mycol.">
        <title>101 Dothideomycetes genomes: a test case for predicting lifestyles and emergence of pathogens.</title>
        <authorList>
            <person name="Haridas S."/>
            <person name="Albert R."/>
            <person name="Binder M."/>
            <person name="Bloem J."/>
            <person name="Labutti K."/>
            <person name="Salamov A."/>
            <person name="Andreopoulos B."/>
            <person name="Baker S."/>
            <person name="Barry K."/>
            <person name="Bills G."/>
            <person name="Bluhm B."/>
            <person name="Cannon C."/>
            <person name="Castanera R."/>
            <person name="Culley D."/>
            <person name="Daum C."/>
            <person name="Ezra D."/>
            <person name="Gonzalez J."/>
            <person name="Henrissat B."/>
            <person name="Kuo A."/>
            <person name="Liang C."/>
            <person name="Lipzen A."/>
            <person name="Lutzoni F."/>
            <person name="Magnuson J."/>
            <person name="Mondo S."/>
            <person name="Nolan M."/>
            <person name="Ohm R."/>
            <person name="Pangilinan J."/>
            <person name="Park H.-J."/>
            <person name="Ramirez L."/>
            <person name="Alfaro M."/>
            <person name="Sun H."/>
            <person name="Tritt A."/>
            <person name="Yoshinaga Y."/>
            <person name="Zwiers L.-H."/>
            <person name="Turgeon B."/>
            <person name="Goodwin S."/>
            <person name="Spatafora J."/>
            <person name="Crous P."/>
            <person name="Grigoriev I."/>
        </authorList>
    </citation>
    <scope>NUCLEOTIDE SEQUENCE</scope>
    <source>
        <strain evidence="1">CBS 122367</strain>
    </source>
</reference>
<dbReference type="Proteomes" id="UP000799291">
    <property type="component" value="Unassembled WGS sequence"/>
</dbReference>
<name>A0A6G1JN51_9PLEO</name>
<sequence>MPDPQPSTFTTACTKCTELTRKARSKDKCTRGWCRTCRRGRDRNRVTWSKALDWIEIIHLNKKYVAGYSKRTPYKEGRWEYEEPEKRGVLLALHDFGLLSIVSHPEDRWEWAHGVPGMDNDWWSLKRRSFLEFLIPTVHPLVSKERVSAFVTAILAHPDLRAVVYSEFDVYPRFRGVLPDSFTKDPFNVPPMRSLDNPGEEGTLYWFRSSATAGYELASQGWTITTVHDVHSVDDLPRKKGTDGDFNREGYRKIPAIIAARPLNISVWTQEWPPLNPIKDLRILLGDLVVEAGLKPLFAQQDRELKRAWAEAFTDQPADEAFQGLP</sequence>
<keyword evidence="2" id="KW-1185">Reference proteome</keyword>
<proteinExistence type="predicted"/>